<dbReference type="AlphaFoldDB" id="A0A6C2USN4"/>
<dbReference type="InterPro" id="IPR052701">
    <property type="entry name" value="GAG_Ulvan_Degrading_Sulfatases"/>
</dbReference>
<proteinExistence type="inferred from homology"/>
<dbReference type="PANTHER" id="PTHR43751:SF1">
    <property type="entry name" value="SULFATASE ATSG-RELATED"/>
    <property type="match status" value="1"/>
</dbReference>
<protein>
    <submittedName>
        <fullName evidence="5">Arylsulfatase</fullName>
    </submittedName>
</protein>
<accession>A0A6C2USN4</accession>
<evidence type="ECO:0000259" key="4">
    <source>
        <dbReference type="Pfam" id="PF00884"/>
    </source>
</evidence>
<dbReference type="InterPro" id="IPR017850">
    <property type="entry name" value="Alkaline_phosphatase_core_sf"/>
</dbReference>
<sequence>MKTGRIFLVTAMAAGLAQAAASKPNFVFFLSDDQLKADYGCYGLPLDLTPTTDQLAKQGLVFEKMFTAEPICAPSRAMLFTGQYPVRNGLFVQHTASRAGTKTVYDALTPLGYDVSLIGKVHVKPNSVFRWSSPATKQNIKALPMEDVDAYFAKNKEKPFCLFLTSHYPHGPYPAKPKFPQDQVVVHPFMKGGSKNGLAGYYDHISKKEKELAQVLQLLEKYKLDENTVFVYSSDHGNGMGAKYTVYDRGLNVPFIVRWLGRIKPGRTKALSSYADVVPTFVELAGGEPVDGVDGKSFASILKNPEEKHQKYVYGVMTQQGVWGTHVFPRRSVHNGRFHYIYNFNTLEKIARDESKNKTIDPFHRIGAEMHPEVTEEELYDTDSDPWELNNLASNPSLVKIKSELKGELFQWMESQNDFLTEGGEIPYLKSKHPVDQSSEKYTCPPELEGAIKTYLDPHNLTE</sequence>
<gene>
    <name evidence="5" type="ORF">SCARR_05254</name>
</gene>
<dbReference type="EMBL" id="CAAHFH010000003">
    <property type="protein sequence ID" value="VGO23149.1"/>
    <property type="molecule type" value="Genomic_DNA"/>
</dbReference>
<comment type="similarity">
    <text evidence="1">Belongs to the sulfatase family.</text>
</comment>
<feature type="domain" description="Sulfatase N-terminal" evidence="4">
    <location>
        <begin position="24"/>
        <end position="286"/>
    </location>
</feature>
<evidence type="ECO:0000256" key="3">
    <source>
        <dbReference type="SAM" id="SignalP"/>
    </source>
</evidence>
<evidence type="ECO:0000313" key="5">
    <source>
        <dbReference type="EMBL" id="VGO23149.1"/>
    </source>
</evidence>
<feature type="chain" id="PRO_5028983079" evidence="3">
    <location>
        <begin position="20"/>
        <end position="463"/>
    </location>
</feature>
<dbReference type="SUPFAM" id="SSF53649">
    <property type="entry name" value="Alkaline phosphatase-like"/>
    <property type="match status" value="1"/>
</dbReference>
<dbReference type="PANTHER" id="PTHR43751">
    <property type="entry name" value="SULFATASE"/>
    <property type="match status" value="1"/>
</dbReference>
<dbReference type="PROSITE" id="PS00523">
    <property type="entry name" value="SULFATASE_1"/>
    <property type="match status" value="1"/>
</dbReference>
<dbReference type="RefSeq" id="WP_136065271.1">
    <property type="nucleotide sequence ID" value="NZ_CAAHFH010000003.1"/>
</dbReference>
<dbReference type="CDD" id="cd16027">
    <property type="entry name" value="SGSH"/>
    <property type="match status" value="1"/>
</dbReference>
<organism evidence="5 6">
    <name type="scientific">Pontiella sulfatireligans</name>
    <dbReference type="NCBI Taxonomy" id="2750658"/>
    <lineage>
        <taxon>Bacteria</taxon>
        <taxon>Pseudomonadati</taxon>
        <taxon>Kiritimatiellota</taxon>
        <taxon>Kiritimatiellia</taxon>
        <taxon>Kiritimatiellales</taxon>
        <taxon>Pontiellaceae</taxon>
        <taxon>Pontiella</taxon>
    </lineage>
</organism>
<name>A0A6C2USN4_9BACT</name>
<dbReference type="InterPro" id="IPR024607">
    <property type="entry name" value="Sulfatase_CS"/>
</dbReference>
<dbReference type="Pfam" id="PF00884">
    <property type="entry name" value="Sulfatase"/>
    <property type="match status" value="1"/>
</dbReference>
<evidence type="ECO:0000256" key="1">
    <source>
        <dbReference type="ARBA" id="ARBA00008779"/>
    </source>
</evidence>
<dbReference type="Gene3D" id="3.40.720.10">
    <property type="entry name" value="Alkaline Phosphatase, subunit A"/>
    <property type="match status" value="1"/>
</dbReference>
<dbReference type="InterPro" id="IPR000917">
    <property type="entry name" value="Sulfatase_N"/>
</dbReference>
<dbReference type="Proteomes" id="UP000346198">
    <property type="component" value="Unassembled WGS sequence"/>
</dbReference>
<keyword evidence="2" id="KW-0378">Hydrolase</keyword>
<evidence type="ECO:0000256" key="2">
    <source>
        <dbReference type="ARBA" id="ARBA00022801"/>
    </source>
</evidence>
<evidence type="ECO:0000313" key="6">
    <source>
        <dbReference type="Proteomes" id="UP000346198"/>
    </source>
</evidence>
<keyword evidence="6" id="KW-1185">Reference proteome</keyword>
<keyword evidence="3" id="KW-0732">Signal</keyword>
<reference evidence="5 6" key="1">
    <citation type="submission" date="2019-04" db="EMBL/GenBank/DDBJ databases">
        <authorList>
            <person name="Van Vliet M D."/>
        </authorList>
    </citation>
    <scope>NUCLEOTIDE SEQUENCE [LARGE SCALE GENOMIC DNA]</scope>
    <source>
        <strain evidence="5 6">F21</strain>
    </source>
</reference>
<feature type="signal peptide" evidence="3">
    <location>
        <begin position="1"/>
        <end position="19"/>
    </location>
</feature>
<dbReference type="GO" id="GO:0016787">
    <property type="term" value="F:hydrolase activity"/>
    <property type="evidence" value="ECO:0007669"/>
    <property type="project" value="UniProtKB-KW"/>
</dbReference>